<organism evidence="3 4">
    <name type="scientific">Fraxinus pennsylvanica</name>
    <dbReference type="NCBI Taxonomy" id="56036"/>
    <lineage>
        <taxon>Eukaryota</taxon>
        <taxon>Viridiplantae</taxon>
        <taxon>Streptophyta</taxon>
        <taxon>Embryophyta</taxon>
        <taxon>Tracheophyta</taxon>
        <taxon>Spermatophyta</taxon>
        <taxon>Magnoliopsida</taxon>
        <taxon>eudicotyledons</taxon>
        <taxon>Gunneridae</taxon>
        <taxon>Pentapetalae</taxon>
        <taxon>asterids</taxon>
        <taxon>lamiids</taxon>
        <taxon>Lamiales</taxon>
        <taxon>Oleaceae</taxon>
        <taxon>Oleeae</taxon>
        <taxon>Fraxinus</taxon>
    </lineage>
</organism>
<dbReference type="EMBL" id="OU503044">
    <property type="protein sequence ID" value="CAI9767204.1"/>
    <property type="molecule type" value="Genomic_DNA"/>
</dbReference>
<proteinExistence type="predicted"/>
<dbReference type="GO" id="GO:0005524">
    <property type="term" value="F:ATP binding"/>
    <property type="evidence" value="ECO:0007669"/>
    <property type="project" value="UniProtKB-KW"/>
</dbReference>
<evidence type="ECO:0000313" key="4">
    <source>
        <dbReference type="Proteomes" id="UP000834106"/>
    </source>
</evidence>
<dbReference type="GO" id="GO:0140662">
    <property type="term" value="F:ATP-dependent protein folding chaperone"/>
    <property type="evidence" value="ECO:0007669"/>
    <property type="project" value="InterPro"/>
</dbReference>
<dbReference type="GO" id="GO:0005634">
    <property type="term" value="C:nucleus"/>
    <property type="evidence" value="ECO:0007669"/>
    <property type="project" value="TreeGrafter"/>
</dbReference>
<keyword evidence="4" id="KW-1185">Reference proteome</keyword>
<dbReference type="Pfam" id="PF00012">
    <property type="entry name" value="HSP70"/>
    <property type="match status" value="1"/>
</dbReference>
<dbReference type="Proteomes" id="UP000834106">
    <property type="component" value="Chromosome 9"/>
</dbReference>
<name>A0AAD1ZCZ8_9LAMI</name>
<dbReference type="SUPFAM" id="SSF53067">
    <property type="entry name" value="Actin-like ATPase domain"/>
    <property type="match status" value="1"/>
</dbReference>
<dbReference type="PANTHER" id="PTHR45639">
    <property type="entry name" value="HSC70CB, ISOFORM G-RELATED"/>
    <property type="match status" value="1"/>
</dbReference>
<evidence type="ECO:0000256" key="2">
    <source>
        <dbReference type="ARBA" id="ARBA00022840"/>
    </source>
</evidence>
<dbReference type="Gene3D" id="3.30.420.40">
    <property type="match status" value="1"/>
</dbReference>
<keyword evidence="1" id="KW-0547">Nucleotide-binding</keyword>
<protein>
    <submittedName>
        <fullName evidence="3">Uncharacterized protein</fullName>
    </submittedName>
</protein>
<evidence type="ECO:0000256" key="1">
    <source>
        <dbReference type="ARBA" id="ARBA00022741"/>
    </source>
</evidence>
<dbReference type="GO" id="GO:0005829">
    <property type="term" value="C:cytosol"/>
    <property type="evidence" value="ECO:0007669"/>
    <property type="project" value="TreeGrafter"/>
</dbReference>
<keyword evidence="2" id="KW-0067">ATP-binding</keyword>
<dbReference type="InterPro" id="IPR043129">
    <property type="entry name" value="ATPase_NBD"/>
</dbReference>
<gene>
    <name evidence="3" type="ORF">FPE_LOCUS14634</name>
</gene>
<evidence type="ECO:0000313" key="3">
    <source>
        <dbReference type="EMBL" id="CAI9767204.1"/>
    </source>
</evidence>
<sequence length="101" mass="11193">MSESESKVKPSSFPYVPLSANYFHYSNFPSTDKIYETDVDLMGQSFFPGYLSIRTSGEMKTFTPSQVLGMMLSILKGIAERNLNAAVVGCCIGIPIYFTDL</sequence>
<dbReference type="PANTHER" id="PTHR45639:SF4">
    <property type="entry name" value="HSC70CB, ISOFORM G"/>
    <property type="match status" value="1"/>
</dbReference>
<dbReference type="InterPro" id="IPR013126">
    <property type="entry name" value="Hsp_70_fam"/>
</dbReference>
<accession>A0AAD1ZCZ8</accession>
<reference evidence="3" key="1">
    <citation type="submission" date="2023-05" db="EMBL/GenBank/DDBJ databases">
        <authorList>
            <person name="Huff M."/>
        </authorList>
    </citation>
    <scope>NUCLEOTIDE SEQUENCE</scope>
</reference>
<dbReference type="AlphaFoldDB" id="A0AAD1ZCZ8"/>